<evidence type="ECO:0008006" key="3">
    <source>
        <dbReference type="Google" id="ProtNLM"/>
    </source>
</evidence>
<gene>
    <name evidence="1" type="ORF">N187_A15</name>
</gene>
<dbReference type="RefSeq" id="WP_075550346.1">
    <property type="nucleotide sequence ID" value="NZ_CP014325.1"/>
</dbReference>
<organism evidence="1 2">
    <name type="scientific">Borrelia anserina Es</name>
    <dbReference type="NCBI Taxonomy" id="1365188"/>
    <lineage>
        <taxon>Bacteria</taxon>
        <taxon>Pseudomonadati</taxon>
        <taxon>Spirochaetota</taxon>
        <taxon>Spirochaetia</taxon>
        <taxon>Spirochaetales</taxon>
        <taxon>Borreliaceae</taxon>
        <taxon>Borrelia</taxon>
    </lineage>
</organism>
<dbReference type="Proteomes" id="UP000185502">
    <property type="component" value="Plasmid lpA89"/>
</dbReference>
<geneLocation type="plasmid" evidence="1 2">
    <name>lpA89</name>
</geneLocation>
<keyword evidence="1" id="KW-0614">Plasmid</keyword>
<dbReference type="EMBL" id="CP014325">
    <property type="protein sequence ID" value="APR65334.1"/>
    <property type="molecule type" value="Genomic_DNA"/>
</dbReference>
<protein>
    <recommendedName>
        <fullName evidence="3">Lipoprotein</fullName>
    </recommendedName>
</protein>
<name>A0ABN4UBA8_BORAN</name>
<evidence type="ECO:0000313" key="1">
    <source>
        <dbReference type="EMBL" id="APR65334.1"/>
    </source>
</evidence>
<keyword evidence="2" id="KW-1185">Reference proteome</keyword>
<evidence type="ECO:0000313" key="2">
    <source>
        <dbReference type="Proteomes" id="UP000185502"/>
    </source>
</evidence>
<proteinExistence type="predicted"/>
<accession>A0ABN4UBA8</accession>
<reference evidence="1" key="1">
    <citation type="submission" date="2016-02" db="EMBL/GenBank/DDBJ databases">
        <title>lpA89 plasmid of the avian spirochetosis agent Borrelia anserina Es.</title>
        <authorList>
            <person name="Elbir H."/>
            <person name="Sitlani P."/>
            <person name="Bergstroem S."/>
            <person name="Barbour A.G."/>
        </authorList>
    </citation>
    <scope>NUCLEOTIDE SEQUENCE [LARGE SCALE GENOMIC DNA]</scope>
    <source>
        <strain evidence="1">Es</strain>
        <plasmid evidence="1">lpA89</plasmid>
    </source>
</reference>
<sequence>MKRYNLIMSVMSCNLGEIVKDRQVGKEYEDEFCSKDKEYNPSMQQAFDISAKDRAYYALKMRLLAYREELEEAHNSFNLGGLLFNIPFKKISQDFTTLDKQDKIYAGLGYDSEVIEQLGRVFGKLDLNNSYFINTDAAIANGLLVILNHISDYTTTLVNYYLNGEKLVKIKVNKDEVRINEIYFYLEEFINLRKVCISNIKSHIALLESRITREAVLSGMKEITNNEGEIGQEISLMGKIAVTIWSLS</sequence>